<accession>J9DCQ4</accession>
<gene>
    <name evidence="1" type="ORF">EVA_00546</name>
</gene>
<protein>
    <submittedName>
        <fullName evidence="1">Septicolysin</fullName>
    </submittedName>
</protein>
<name>J9DCQ4_9ZZZZ</name>
<comment type="caution">
    <text evidence="1">The sequence shown here is derived from an EMBL/GenBank/DDBJ whole genome shotgun (WGS) entry which is preliminary data.</text>
</comment>
<dbReference type="Gene3D" id="6.10.320.10">
    <property type="match status" value="1"/>
</dbReference>
<feature type="non-terminal residue" evidence="1">
    <location>
        <position position="67"/>
    </location>
</feature>
<dbReference type="AlphaFoldDB" id="J9DCQ4"/>
<reference evidence="1" key="1">
    <citation type="journal article" date="2012" name="PLoS ONE">
        <title>Gene sets for utilization of primary and secondary nutrition supplies in the distal gut of endangered iberian lynx.</title>
        <authorList>
            <person name="Alcaide M."/>
            <person name="Messina E."/>
            <person name="Richter M."/>
            <person name="Bargiela R."/>
            <person name="Peplies J."/>
            <person name="Huws S.A."/>
            <person name="Newbold C.J."/>
            <person name="Golyshin P.N."/>
            <person name="Simon M.A."/>
            <person name="Lopez G."/>
            <person name="Yakimov M.M."/>
            <person name="Ferrer M."/>
        </authorList>
    </citation>
    <scope>NUCLEOTIDE SEQUENCE</scope>
</reference>
<dbReference type="InterPro" id="IPR047741">
    <property type="entry name" value="DIP1984-like"/>
</dbReference>
<feature type="non-terminal residue" evidence="1">
    <location>
        <position position="1"/>
    </location>
</feature>
<dbReference type="Pfam" id="PF20935">
    <property type="entry name" value="DUF6847"/>
    <property type="match status" value="1"/>
</dbReference>
<evidence type="ECO:0000313" key="1">
    <source>
        <dbReference type="EMBL" id="EJX10756.1"/>
    </source>
</evidence>
<organism evidence="1">
    <name type="scientific">gut metagenome</name>
    <dbReference type="NCBI Taxonomy" id="749906"/>
    <lineage>
        <taxon>unclassified sequences</taxon>
        <taxon>metagenomes</taxon>
        <taxon>organismal metagenomes</taxon>
    </lineage>
</organism>
<sequence length="67" mass="7973">TLHDGETITRMIARKDRLAQRVSINQELLKHVMETDRYGRNEIKYVRMVDVAVLRKETDSFAKQLRE</sequence>
<dbReference type="EMBL" id="AMCI01000094">
    <property type="protein sequence ID" value="EJX10756.1"/>
    <property type="molecule type" value="Genomic_DNA"/>
</dbReference>
<proteinExistence type="predicted"/>